<dbReference type="AlphaFoldDB" id="A0A978UV25"/>
<comment type="caution">
    <text evidence="3">The sequence shown here is derived from an EMBL/GenBank/DDBJ whole genome shotgun (WGS) entry which is preliminary data.</text>
</comment>
<accession>A0A978UV25</accession>
<dbReference type="SUPFAM" id="SSF52540">
    <property type="entry name" value="P-loop containing nucleoside triphosphate hydrolases"/>
    <property type="match status" value="1"/>
</dbReference>
<dbReference type="InterPro" id="IPR027417">
    <property type="entry name" value="P-loop_NTPase"/>
</dbReference>
<dbReference type="EMBL" id="JAEACU010000009">
    <property type="protein sequence ID" value="KAH7518725.1"/>
    <property type="molecule type" value="Genomic_DNA"/>
</dbReference>
<keyword evidence="1" id="KW-0611">Plant defense</keyword>
<dbReference type="Pfam" id="PF00931">
    <property type="entry name" value="NB-ARC"/>
    <property type="match status" value="1"/>
</dbReference>
<dbReference type="Gene3D" id="3.40.50.300">
    <property type="entry name" value="P-loop containing nucleotide triphosphate hydrolases"/>
    <property type="match status" value="1"/>
</dbReference>
<evidence type="ECO:0000259" key="2">
    <source>
        <dbReference type="Pfam" id="PF00931"/>
    </source>
</evidence>
<gene>
    <name evidence="3" type="ORF">FEM48_Zijuj09G0201600</name>
</gene>
<dbReference type="PANTHER" id="PTHR36766:SF51">
    <property type="entry name" value="DISEASE RESISTANCE RPP13-LIKE PROTEIN 1"/>
    <property type="match status" value="1"/>
</dbReference>
<sequence>MDTVNFPGGVGPDGIGKSALAQFVFSDDRINAHFDLPLWVPVLDDFDALRMTRTLLEGLTCQHPCNPREEEDASRLQARLKDALAGKNFLLVLDSNCNRNPFDHHALGILSEFGVPESGRGRHAHDRSIPLFIGRQIEELRLAI</sequence>
<feature type="domain" description="NB-ARC" evidence="2">
    <location>
        <begin position="10"/>
        <end position="94"/>
    </location>
</feature>
<proteinExistence type="predicted"/>
<evidence type="ECO:0000256" key="1">
    <source>
        <dbReference type="ARBA" id="ARBA00022821"/>
    </source>
</evidence>
<dbReference type="GO" id="GO:0006952">
    <property type="term" value="P:defense response"/>
    <property type="evidence" value="ECO:0007669"/>
    <property type="project" value="UniProtKB-KW"/>
</dbReference>
<name>A0A978UV25_ZIZJJ</name>
<dbReference type="GO" id="GO:0043531">
    <property type="term" value="F:ADP binding"/>
    <property type="evidence" value="ECO:0007669"/>
    <property type="project" value="InterPro"/>
</dbReference>
<dbReference type="Proteomes" id="UP000813462">
    <property type="component" value="Unassembled WGS sequence"/>
</dbReference>
<dbReference type="PANTHER" id="PTHR36766">
    <property type="entry name" value="PLANT BROAD-SPECTRUM MILDEW RESISTANCE PROTEIN RPW8"/>
    <property type="match status" value="1"/>
</dbReference>
<dbReference type="InterPro" id="IPR002182">
    <property type="entry name" value="NB-ARC"/>
</dbReference>
<evidence type="ECO:0000313" key="4">
    <source>
        <dbReference type="Proteomes" id="UP000813462"/>
    </source>
</evidence>
<evidence type="ECO:0000313" key="3">
    <source>
        <dbReference type="EMBL" id="KAH7518725.1"/>
    </source>
</evidence>
<protein>
    <recommendedName>
        <fullName evidence="2">NB-ARC domain-containing protein</fullName>
    </recommendedName>
</protein>
<organism evidence="3 4">
    <name type="scientific">Ziziphus jujuba var. spinosa</name>
    <dbReference type="NCBI Taxonomy" id="714518"/>
    <lineage>
        <taxon>Eukaryota</taxon>
        <taxon>Viridiplantae</taxon>
        <taxon>Streptophyta</taxon>
        <taxon>Embryophyta</taxon>
        <taxon>Tracheophyta</taxon>
        <taxon>Spermatophyta</taxon>
        <taxon>Magnoliopsida</taxon>
        <taxon>eudicotyledons</taxon>
        <taxon>Gunneridae</taxon>
        <taxon>Pentapetalae</taxon>
        <taxon>rosids</taxon>
        <taxon>fabids</taxon>
        <taxon>Rosales</taxon>
        <taxon>Rhamnaceae</taxon>
        <taxon>Paliureae</taxon>
        <taxon>Ziziphus</taxon>
    </lineage>
</organism>
<reference evidence="3" key="1">
    <citation type="journal article" date="2021" name="Front. Plant Sci.">
        <title>Chromosome-Scale Genome Assembly for Chinese Sour Jujube and Insights Into Its Genome Evolution and Domestication Signature.</title>
        <authorList>
            <person name="Shen L.-Y."/>
            <person name="Luo H."/>
            <person name="Wang X.-L."/>
            <person name="Wang X.-M."/>
            <person name="Qiu X.-J."/>
            <person name="Liu H."/>
            <person name="Zhou S.-S."/>
            <person name="Jia K.-H."/>
            <person name="Nie S."/>
            <person name="Bao Y.-T."/>
            <person name="Zhang R.-G."/>
            <person name="Yun Q.-Z."/>
            <person name="Chai Y.-H."/>
            <person name="Lu J.-Y."/>
            <person name="Li Y."/>
            <person name="Zhao S.-W."/>
            <person name="Mao J.-F."/>
            <person name="Jia S.-G."/>
            <person name="Mao Y.-M."/>
        </authorList>
    </citation>
    <scope>NUCLEOTIDE SEQUENCE</scope>
    <source>
        <strain evidence="3">AT0</strain>
        <tissue evidence="3">Leaf</tissue>
    </source>
</reference>